<dbReference type="Proteomes" id="UP001595735">
    <property type="component" value="Unassembled WGS sequence"/>
</dbReference>
<dbReference type="RefSeq" id="WP_290298373.1">
    <property type="nucleotide sequence ID" value="NZ_JAUFQR010000001.1"/>
</dbReference>
<evidence type="ECO:0000313" key="2">
    <source>
        <dbReference type="Proteomes" id="UP001595735"/>
    </source>
</evidence>
<comment type="caution">
    <text evidence="1">The sequence shown here is derived from an EMBL/GenBank/DDBJ whole genome shotgun (WGS) entry which is preliminary data.</text>
</comment>
<keyword evidence="2" id="KW-1185">Reference proteome</keyword>
<name>A0ABV7XW94_9FLAO</name>
<sequence>MIVVIPKDTGGDFVVGEIYFVNKQKHDRVMRFRLGRFNDEQKRLMSPK</sequence>
<reference evidence="2" key="1">
    <citation type="journal article" date="2019" name="Int. J. Syst. Evol. Microbiol.">
        <title>The Global Catalogue of Microorganisms (GCM) 10K type strain sequencing project: providing services to taxonomists for standard genome sequencing and annotation.</title>
        <authorList>
            <consortium name="The Broad Institute Genomics Platform"/>
            <consortium name="The Broad Institute Genome Sequencing Center for Infectious Disease"/>
            <person name="Wu L."/>
            <person name="Ma J."/>
        </authorList>
    </citation>
    <scope>NUCLEOTIDE SEQUENCE [LARGE SCALE GENOMIC DNA]</scope>
    <source>
        <strain evidence="2">CECT 7798</strain>
    </source>
</reference>
<proteinExistence type="predicted"/>
<gene>
    <name evidence="1" type="ORF">ACFONJ_15015</name>
</gene>
<evidence type="ECO:0000313" key="1">
    <source>
        <dbReference type="EMBL" id="MFC3757286.1"/>
    </source>
</evidence>
<dbReference type="EMBL" id="JBHRYO010000002">
    <property type="protein sequence ID" value="MFC3757286.1"/>
    <property type="molecule type" value="Genomic_DNA"/>
</dbReference>
<organism evidence="1 2">
    <name type="scientific">Chryseobacterium tructae</name>
    <dbReference type="NCBI Taxonomy" id="1037380"/>
    <lineage>
        <taxon>Bacteria</taxon>
        <taxon>Pseudomonadati</taxon>
        <taxon>Bacteroidota</taxon>
        <taxon>Flavobacteriia</taxon>
        <taxon>Flavobacteriales</taxon>
        <taxon>Weeksellaceae</taxon>
        <taxon>Chryseobacterium group</taxon>
        <taxon>Chryseobacterium</taxon>
    </lineage>
</organism>
<accession>A0ABV7XW94</accession>
<protein>
    <submittedName>
        <fullName evidence="1">Uncharacterized protein</fullName>
    </submittedName>
</protein>